<gene>
    <name evidence="2" type="ORF">RM780_07570</name>
</gene>
<dbReference type="CDD" id="cd00093">
    <property type="entry name" value="HTH_XRE"/>
    <property type="match status" value="1"/>
</dbReference>
<sequence>MSDRTGIAMSGPALPGDRLRDLRLRRGFTQESLAEAAGLSVGVVKKIERGGNARIETYHSLARALRVRTSALFDAGGPHETRRKDDDKLSLMPLRQAIAPPVTFGGSVAAPGEADPELDLGHLADAARHVAHAYHGDDYRQVAGLLPGLVRSAHAAVERFDGGAERVRALALRSNALQMAGRYLTQVRAYDLAHVALRDAVTDADEAEDRAGVAGAVYQQGWLLMRQGRLDEAERVSVATAEAIEPRISRASRETLGAWGKLLIHASAAAARNNRPAEARDLLRMARTAGAALGGRSVVEPSSWGRFDWRTVAFQGIENYLVTGRPRRVLAFAERLGYGADSKLARRHLLDVAQAHAQLRQGSEATAILSGLLDETPEWLRHQRMAAGTFRDVLRHSKRRRLTPQQRRLAAFFELA</sequence>
<evidence type="ECO:0000259" key="1">
    <source>
        <dbReference type="PROSITE" id="PS50943"/>
    </source>
</evidence>
<dbReference type="Gene3D" id="1.10.260.40">
    <property type="entry name" value="lambda repressor-like DNA-binding domains"/>
    <property type="match status" value="1"/>
</dbReference>
<dbReference type="PROSITE" id="PS50943">
    <property type="entry name" value="HTH_CROC1"/>
    <property type="match status" value="1"/>
</dbReference>
<feature type="domain" description="HTH cro/C1-type" evidence="1">
    <location>
        <begin position="19"/>
        <end position="72"/>
    </location>
</feature>
<accession>A0ABU2L5I2</accession>
<comment type="caution">
    <text evidence="2">The sequence shown here is derived from an EMBL/GenBank/DDBJ whole genome shotgun (WGS) entry which is preliminary data.</text>
</comment>
<name>A0ABU2L5I2_9ACTN</name>
<dbReference type="SMART" id="SM00530">
    <property type="entry name" value="HTH_XRE"/>
    <property type="match status" value="1"/>
</dbReference>
<dbReference type="EMBL" id="JAVREN010000008">
    <property type="protein sequence ID" value="MDT0306820.1"/>
    <property type="molecule type" value="Genomic_DNA"/>
</dbReference>
<protein>
    <submittedName>
        <fullName evidence="2">Helix-turn-helix transcriptional regulator</fullName>
    </submittedName>
</protein>
<organism evidence="2 3">
    <name type="scientific">Streptomyces boetiae</name>
    <dbReference type="NCBI Taxonomy" id="3075541"/>
    <lineage>
        <taxon>Bacteria</taxon>
        <taxon>Bacillati</taxon>
        <taxon>Actinomycetota</taxon>
        <taxon>Actinomycetes</taxon>
        <taxon>Kitasatosporales</taxon>
        <taxon>Streptomycetaceae</taxon>
        <taxon>Streptomyces</taxon>
    </lineage>
</organism>
<dbReference type="SUPFAM" id="SSF47413">
    <property type="entry name" value="lambda repressor-like DNA-binding domains"/>
    <property type="match status" value="1"/>
</dbReference>
<evidence type="ECO:0000313" key="3">
    <source>
        <dbReference type="Proteomes" id="UP001183388"/>
    </source>
</evidence>
<dbReference type="InterPro" id="IPR001387">
    <property type="entry name" value="Cro/C1-type_HTH"/>
</dbReference>
<keyword evidence="3" id="KW-1185">Reference proteome</keyword>
<dbReference type="Proteomes" id="UP001183388">
    <property type="component" value="Unassembled WGS sequence"/>
</dbReference>
<reference evidence="3" key="1">
    <citation type="submission" date="2023-07" db="EMBL/GenBank/DDBJ databases">
        <title>30 novel species of actinomycetes from the DSMZ collection.</title>
        <authorList>
            <person name="Nouioui I."/>
        </authorList>
    </citation>
    <scope>NUCLEOTIDE SEQUENCE [LARGE SCALE GENOMIC DNA]</scope>
    <source>
        <strain evidence="3">DSM 44917</strain>
    </source>
</reference>
<evidence type="ECO:0000313" key="2">
    <source>
        <dbReference type="EMBL" id="MDT0306820.1"/>
    </source>
</evidence>
<dbReference type="Pfam" id="PF01381">
    <property type="entry name" value="HTH_3"/>
    <property type="match status" value="1"/>
</dbReference>
<proteinExistence type="predicted"/>
<dbReference type="RefSeq" id="WP_311629758.1">
    <property type="nucleotide sequence ID" value="NZ_JAVREN010000008.1"/>
</dbReference>
<dbReference type="InterPro" id="IPR010982">
    <property type="entry name" value="Lambda_DNA-bd_dom_sf"/>
</dbReference>